<dbReference type="Gene3D" id="3.80.10.10">
    <property type="entry name" value="Ribonuclease Inhibitor"/>
    <property type="match status" value="1"/>
</dbReference>
<comment type="caution">
    <text evidence="7">The sequence shown here is derived from an EMBL/GenBank/DDBJ whole genome shotgun (WGS) entry which is preliminary data.</text>
</comment>
<dbReference type="GO" id="GO:0008270">
    <property type="term" value="F:zinc ion binding"/>
    <property type="evidence" value="ECO:0007669"/>
    <property type="project" value="UniProtKB-KW"/>
</dbReference>
<gene>
    <name evidence="7" type="ORF">KI387_034329</name>
</gene>
<dbReference type="PANTHER" id="PTHR36766:SF30">
    <property type="entry name" value="TIR-NBS TYPE DISEASE RESISTANCE PROTEIN-RELATED"/>
    <property type="match status" value="1"/>
</dbReference>
<dbReference type="InterPro" id="IPR001611">
    <property type="entry name" value="Leu-rich_rpt"/>
</dbReference>
<evidence type="ECO:0000259" key="6">
    <source>
        <dbReference type="Pfam" id="PF23598"/>
    </source>
</evidence>
<evidence type="ECO:0000256" key="1">
    <source>
        <dbReference type="ARBA" id="ARBA00022723"/>
    </source>
</evidence>
<dbReference type="Pfam" id="PF23598">
    <property type="entry name" value="LRR_14"/>
    <property type="match status" value="1"/>
</dbReference>
<evidence type="ECO:0000256" key="4">
    <source>
        <dbReference type="ARBA" id="ARBA00022833"/>
    </source>
</evidence>
<evidence type="ECO:0000256" key="3">
    <source>
        <dbReference type="ARBA" id="ARBA00022771"/>
    </source>
</evidence>
<evidence type="ECO:0000313" key="8">
    <source>
        <dbReference type="Proteomes" id="UP000824469"/>
    </source>
</evidence>
<organism evidence="7 8">
    <name type="scientific">Taxus chinensis</name>
    <name type="common">Chinese yew</name>
    <name type="synonym">Taxus wallichiana var. chinensis</name>
    <dbReference type="NCBI Taxonomy" id="29808"/>
    <lineage>
        <taxon>Eukaryota</taxon>
        <taxon>Viridiplantae</taxon>
        <taxon>Streptophyta</taxon>
        <taxon>Embryophyta</taxon>
        <taxon>Tracheophyta</taxon>
        <taxon>Spermatophyta</taxon>
        <taxon>Pinopsida</taxon>
        <taxon>Pinidae</taxon>
        <taxon>Conifers II</taxon>
        <taxon>Cupressales</taxon>
        <taxon>Taxaceae</taxon>
        <taxon>Taxus</taxon>
    </lineage>
</organism>
<dbReference type="PANTHER" id="PTHR36766">
    <property type="entry name" value="PLANT BROAD-SPECTRUM MILDEW RESISTANCE PROTEIN RPW8"/>
    <property type="match status" value="1"/>
</dbReference>
<feature type="domain" description="Disease resistance R13L4/SHOC-2-like LRR" evidence="6">
    <location>
        <begin position="29"/>
        <end position="135"/>
    </location>
</feature>
<dbReference type="Gene3D" id="3.30.60.90">
    <property type="match status" value="1"/>
</dbReference>
<dbReference type="Proteomes" id="UP000824469">
    <property type="component" value="Unassembled WGS sequence"/>
</dbReference>
<dbReference type="Pfam" id="PF00560">
    <property type="entry name" value="LRR_1"/>
    <property type="match status" value="1"/>
</dbReference>
<keyword evidence="1" id="KW-0479">Metal-binding</keyword>
<keyword evidence="4" id="KW-0862">Zinc</keyword>
<dbReference type="InterPro" id="IPR043145">
    <property type="entry name" value="Znf_ZZ_sf"/>
</dbReference>
<dbReference type="Gene3D" id="3.40.30.10">
    <property type="entry name" value="Glutaredoxin"/>
    <property type="match status" value="1"/>
</dbReference>
<evidence type="ECO:0000256" key="2">
    <source>
        <dbReference type="ARBA" id="ARBA00022737"/>
    </source>
</evidence>
<proteinExistence type="predicted"/>
<evidence type="ECO:0000313" key="7">
    <source>
        <dbReference type="EMBL" id="KAH9290212.1"/>
    </source>
</evidence>
<protein>
    <submittedName>
        <fullName evidence="7">Uncharacterized protein</fullName>
    </submittedName>
</protein>
<dbReference type="OMA" id="EETMHER"/>
<accession>A0AA38C4V5</accession>
<evidence type="ECO:0000259" key="5">
    <source>
        <dbReference type="Pfam" id="PF14577"/>
    </source>
</evidence>
<sequence length="962" mass="110575">ISSGLAVLKLHERSYCERFEDIPQILAGLSTLRSLELHGFAGLFELYEGFGNLSKLVHLDLSQCGLLQLPKALGQLKSMQTLNLSGCKELKELPESIGELERLEILRLEGCTKLKRLPSSFGVLKSLASLSLKHCQVLQELPESFGALSCLRHLDLSHCESINELPSTFHKLSSLRFLCLIWCDSLLYLPDNLGNLTSLIELEVYCRKLVRLPNSIGQLKSLSSYMLMYQCFQLKLLPEEFCDLNLEILELPDCVSLEKLPDRFKEFTRLKHLRLCTCRSLVRLPQGFGTLPALEELNLNSCIKLQELCSDFDCLSSLKKLHLSKCPELKGGSLQLKDRWTELQQDKDWEIFVNTEEDDEDGRLLKKAASMFFNDECVLFDCHGCQFKPSTLLPNTTLVLVFEWNISRDSWKQFMENIEELLKPSIYSHVIYIRKGFPVSDASIQVSMESKKGITLGLPCDYSRVSLAFETILSKVIGPSYSYGSPDYAIITTVIEKEGAKQFSKWENISSLFHERNFKSENYVRIKRLTEVAQKSNIELLKSLLVTQGKYFLLVNNSKQVSIESLEGKVVLLLISRLNIFPIEICALKEIYIKTCNKQQFEVVWMPIVDAYHDTWGPYVRAVEYMPWPAMRDPWSIEPAVLKFVREDLDFENSPLLVLVDKKGRFSCNHNFKQVVERWGVESYPFTVEKVNQLKRTQLDELKAKSSIEVLFQNFDCFQQVKEMMLQGQHICLYGGDPLQVLDFAPMVSSSGFSAIVQIIYVGRRYAEADTLSIEETMHERNRKSMQWLSLSYMDAWKFWQHIEYLVEELVSADEHEDLVKYRVSLGIVSLNNRSRRGVWMTLVDESGEVMIDRERILHPLNKGQECRMDMLIQGISCGEVDDLLKKRFEDGLFPQEHHAHHSLLPFKKSKMSEWGVICDMCGEIIKLSFYMTCTACPFDLCPKCYDLSSGLVNQEMKKSRI</sequence>
<dbReference type="InterPro" id="IPR046349">
    <property type="entry name" value="C1-like_sf"/>
</dbReference>
<name>A0AA38C4V5_TAXCH</name>
<dbReference type="InterPro" id="IPR055414">
    <property type="entry name" value="LRR_R13L4/SHOC2-like"/>
</dbReference>
<dbReference type="InterPro" id="IPR027944">
    <property type="entry name" value="SEO_C"/>
</dbReference>
<dbReference type="SUPFAM" id="SSF52058">
    <property type="entry name" value="L domain-like"/>
    <property type="match status" value="1"/>
</dbReference>
<dbReference type="EMBL" id="JAHRHJ020003813">
    <property type="protein sequence ID" value="KAH9290212.1"/>
    <property type="molecule type" value="Genomic_DNA"/>
</dbReference>
<reference evidence="7 8" key="1">
    <citation type="journal article" date="2021" name="Nat. Plants">
        <title>The Taxus genome provides insights into paclitaxel biosynthesis.</title>
        <authorList>
            <person name="Xiong X."/>
            <person name="Gou J."/>
            <person name="Liao Q."/>
            <person name="Li Y."/>
            <person name="Zhou Q."/>
            <person name="Bi G."/>
            <person name="Li C."/>
            <person name="Du R."/>
            <person name="Wang X."/>
            <person name="Sun T."/>
            <person name="Guo L."/>
            <person name="Liang H."/>
            <person name="Lu P."/>
            <person name="Wu Y."/>
            <person name="Zhang Z."/>
            <person name="Ro D.K."/>
            <person name="Shang Y."/>
            <person name="Huang S."/>
            <person name="Yan J."/>
        </authorList>
    </citation>
    <scope>NUCLEOTIDE SEQUENCE [LARGE SCALE GENOMIC DNA]</scope>
    <source>
        <strain evidence="7">Ta-2019</strain>
    </source>
</reference>
<dbReference type="Pfam" id="PF14577">
    <property type="entry name" value="SEO_C"/>
    <property type="match status" value="1"/>
</dbReference>
<dbReference type="AlphaFoldDB" id="A0AA38C4V5"/>
<feature type="domain" description="Sieve element occlusion C-terminal" evidence="5">
    <location>
        <begin position="706"/>
        <end position="934"/>
    </location>
</feature>
<keyword evidence="8" id="KW-1185">Reference proteome</keyword>
<feature type="non-terminal residue" evidence="7">
    <location>
        <position position="1"/>
    </location>
</feature>
<dbReference type="SUPFAM" id="SSF57889">
    <property type="entry name" value="Cysteine-rich domain"/>
    <property type="match status" value="1"/>
</dbReference>
<keyword evidence="2" id="KW-0677">Repeat</keyword>
<keyword evidence="3" id="KW-0863">Zinc-finger</keyword>
<dbReference type="InterPro" id="IPR032675">
    <property type="entry name" value="LRR_dom_sf"/>
</dbReference>